<keyword evidence="1" id="KW-1133">Transmembrane helix</keyword>
<gene>
    <name evidence="3" type="ORF">FNL39_101626</name>
</gene>
<feature type="transmembrane region" description="Helical" evidence="1">
    <location>
        <begin position="208"/>
        <end position="230"/>
    </location>
</feature>
<dbReference type="RefSeq" id="WP_067978801.1">
    <property type="nucleotide sequence ID" value="NZ_VMSD01000001.1"/>
</dbReference>
<dbReference type="Proteomes" id="UP000798951">
    <property type="component" value="Unassembled WGS sequence"/>
</dbReference>
<keyword evidence="1" id="KW-0472">Membrane</keyword>
<feature type="transmembrane region" description="Helical" evidence="1">
    <location>
        <begin position="164"/>
        <end position="188"/>
    </location>
</feature>
<dbReference type="EMBL" id="VMSD01000001">
    <property type="protein sequence ID" value="KAF0849189.1"/>
    <property type="molecule type" value="Genomic_DNA"/>
</dbReference>
<comment type="caution">
    <text evidence="3">The sequence shown here is derived from an EMBL/GenBank/DDBJ whole genome shotgun (WGS) entry which is preliminary data.</text>
</comment>
<reference evidence="3 4" key="1">
    <citation type="submission" date="2019-07" db="EMBL/GenBank/DDBJ databases">
        <title>Genomic Encyclopedia of Type Strains, Phase IV (KMG-IV): sequencing the most valuable type-strain genomes for metagenomic binning, comparative biology and taxonomic classification.</title>
        <authorList>
            <person name="Goeker M."/>
        </authorList>
    </citation>
    <scope>NUCLEOTIDE SEQUENCE [LARGE SCALE GENOMIC DNA]</scope>
    <source>
        <strain evidence="3 4">DSM 44831</strain>
    </source>
</reference>
<evidence type="ECO:0000259" key="2">
    <source>
        <dbReference type="Pfam" id="PF20182"/>
    </source>
</evidence>
<organism evidence="3 4">
    <name type="scientific">Nocardia caishijiensis</name>
    <dbReference type="NCBI Taxonomy" id="184756"/>
    <lineage>
        <taxon>Bacteria</taxon>
        <taxon>Bacillati</taxon>
        <taxon>Actinomycetota</taxon>
        <taxon>Actinomycetes</taxon>
        <taxon>Mycobacteriales</taxon>
        <taxon>Nocardiaceae</taxon>
        <taxon>Nocardia</taxon>
    </lineage>
</organism>
<proteinExistence type="predicted"/>
<feature type="transmembrane region" description="Helical" evidence="1">
    <location>
        <begin position="6"/>
        <end position="24"/>
    </location>
</feature>
<name>A0ABQ6YTV2_9NOCA</name>
<feature type="transmembrane region" description="Helical" evidence="1">
    <location>
        <begin position="96"/>
        <end position="117"/>
    </location>
</feature>
<feature type="transmembrane region" description="Helical" evidence="1">
    <location>
        <begin position="63"/>
        <end position="84"/>
    </location>
</feature>
<evidence type="ECO:0000313" key="3">
    <source>
        <dbReference type="EMBL" id="KAF0849189.1"/>
    </source>
</evidence>
<dbReference type="InterPro" id="IPR046675">
    <property type="entry name" value="DUF6545"/>
</dbReference>
<keyword evidence="4" id="KW-1185">Reference proteome</keyword>
<keyword evidence="1" id="KW-0812">Transmembrane</keyword>
<feature type="transmembrane region" description="Helical" evidence="1">
    <location>
        <begin position="129"/>
        <end position="152"/>
    </location>
</feature>
<feature type="transmembrane region" description="Helical" evidence="1">
    <location>
        <begin position="31"/>
        <end position="51"/>
    </location>
</feature>
<evidence type="ECO:0000313" key="4">
    <source>
        <dbReference type="Proteomes" id="UP000798951"/>
    </source>
</evidence>
<protein>
    <recommendedName>
        <fullName evidence="2">DUF6545 domain-containing protein</fullName>
    </recommendedName>
</protein>
<evidence type="ECO:0000256" key="1">
    <source>
        <dbReference type="SAM" id="Phobius"/>
    </source>
</evidence>
<feature type="domain" description="DUF6545" evidence="2">
    <location>
        <begin position="237"/>
        <end position="362"/>
    </location>
</feature>
<sequence>MQVAAAGIALLAGSIYLVRLRVCATTPLDNAFNLLLGMSALLVAALHPAVYPIGSTALPAVPMWIGVVLIGVTHATVSLTNLQIAWQSVVQQRSTGLVATVWGVTVVATMCCALVAGTHGDRWRGWWELGLWLSLAPLAMWGGSAVGRVCVVHLSRRPPVHEKVLYWALLGALVGRWGHLAVAVGTAWWRARRGDNDILRAVSTANTWVVYMLTLWTAGMLAVALAAVLLRRYGLDRWSRVHRRLRPLWSDLIESCPEIVLRSPTEGRLLDGRFRVHRTVIEIRDCVLLLSEFATPHPASTQAAIDGADDPAHLDVAIRLARARTARKAGSRPVGATMATLSPTADLADELRQLTRIAHVWPHACALVAREKTGRTTASASD</sequence>
<accession>A0ABQ6YTV2</accession>
<dbReference type="Pfam" id="PF20182">
    <property type="entry name" value="DUF6545"/>
    <property type="match status" value="1"/>
</dbReference>